<dbReference type="GO" id="GO:0051131">
    <property type="term" value="P:chaperone-mediated protein complex assembly"/>
    <property type="evidence" value="ECO:0007669"/>
    <property type="project" value="TreeGrafter"/>
</dbReference>
<dbReference type="InterPro" id="IPR008978">
    <property type="entry name" value="HSP20-like_chaperone"/>
</dbReference>
<feature type="region of interest" description="Disordered" evidence="2">
    <location>
        <begin position="181"/>
        <end position="220"/>
    </location>
</feature>
<accession>A0A077R6P1</accession>
<sequence length="220" mass="23693">MSTVAPEILWAQRSSADEAEKNVVMLTINVPNLPTPPATKFDLTSTGFNFHAKTGDTSKGIPDKEYQFSLEFFDEIDVEASKTHLNSKCLYAVLRKKNAKEEYWPRLTKDKLRLHNVKTDFDKWVDEDEQDENEEDLSGGMGGMGGGMGGMDPSMMNPAMMGAGGAGGFDLQSMMAQMGGGMGGMGGMPDFGGMDDDQAEGDDEDDVEDAPAAPAADEAK</sequence>
<dbReference type="InterPro" id="IPR007052">
    <property type="entry name" value="CS_dom"/>
</dbReference>
<reference evidence="4" key="1">
    <citation type="journal article" date="2014" name="Genome Biol. Evol.">
        <title>Gene Loss Rather Than Gene Gain Is Associated with a Host Jump from Monocots to Dicots in the Smut Fungus Melanopsichium pennsylvanicum.</title>
        <authorList>
            <person name="Sharma R."/>
            <person name="Mishra B."/>
            <person name="Runge F."/>
            <person name="Thines M."/>
        </authorList>
    </citation>
    <scope>NUCLEOTIDE SEQUENCE</scope>
    <source>
        <strain evidence="4">4</strain>
    </source>
</reference>
<dbReference type="PANTHER" id="PTHR22932:SF1">
    <property type="entry name" value="CO-CHAPERONE PROTEIN DAF-41"/>
    <property type="match status" value="1"/>
</dbReference>
<dbReference type="GO" id="GO:0005829">
    <property type="term" value="C:cytosol"/>
    <property type="evidence" value="ECO:0007669"/>
    <property type="project" value="TreeGrafter"/>
</dbReference>
<dbReference type="EMBL" id="HG529623">
    <property type="protein sequence ID" value="CDI54663.1"/>
    <property type="molecule type" value="Genomic_DNA"/>
</dbReference>
<organism evidence="4">
    <name type="scientific">Melanopsichium pennsylvanicum 4</name>
    <dbReference type="NCBI Taxonomy" id="1398559"/>
    <lineage>
        <taxon>Eukaryota</taxon>
        <taxon>Fungi</taxon>
        <taxon>Dikarya</taxon>
        <taxon>Basidiomycota</taxon>
        <taxon>Ustilaginomycotina</taxon>
        <taxon>Ustilaginomycetes</taxon>
        <taxon>Ustilaginales</taxon>
        <taxon>Ustilaginaceae</taxon>
        <taxon>Melanopsichium</taxon>
    </lineage>
</organism>
<dbReference type="PROSITE" id="PS51203">
    <property type="entry name" value="CS"/>
    <property type="match status" value="1"/>
</dbReference>
<dbReference type="Pfam" id="PF04969">
    <property type="entry name" value="CS"/>
    <property type="match status" value="1"/>
</dbReference>
<proteinExistence type="inferred from homology"/>
<dbReference type="CDD" id="cd06465">
    <property type="entry name" value="p23_hB-ind1_like"/>
    <property type="match status" value="1"/>
</dbReference>
<comment type="similarity">
    <text evidence="1">Belongs to the p23/wos2 family.</text>
</comment>
<dbReference type="SUPFAM" id="SSF49764">
    <property type="entry name" value="HSP20-like chaperones"/>
    <property type="match status" value="1"/>
</dbReference>
<dbReference type="FunFam" id="2.60.40.790:FF:000013">
    <property type="entry name" value="Very-long-chain (3R)-3-hydroxyacyl-CoA dehydratase"/>
    <property type="match status" value="1"/>
</dbReference>
<dbReference type="InterPro" id="IPR045250">
    <property type="entry name" value="p23-like"/>
</dbReference>
<dbReference type="AlphaFoldDB" id="A0A077R6P1"/>
<evidence type="ECO:0000256" key="1">
    <source>
        <dbReference type="ARBA" id="ARBA00025733"/>
    </source>
</evidence>
<dbReference type="GO" id="GO:0006457">
    <property type="term" value="P:protein folding"/>
    <property type="evidence" value="ECO:0007669"/>
    <property type="project" value="TreeGrafter"/>
</dbReference>
<name>A0A077R6P1_9BASI</name>
<dbReference type="GO" id="GO:0005634">
    <property type="term" value="C:nucleus"/>
    <property type="evidence" value="ECO:0007669"/>
    <property type="project" value="TreeGrafter"/>
</dbReference>
<dbReference type="GO" id="GO:0051087">
    <property type="term" value="F:protein-folding chaperone binding"/>
    <property type="evidence" value="ECO:0007669"/>
    <property type="project" value="TreeGrafter"/>
</dbReference>
<evidence type="ECO:0000313" key="4">
    <source>
        <dbReference type="EMBL" id="CDI54663.1"/>
    </source>
</evidence>
<feature type="compositionally biased region" description="Low complexity" evidence="2">
    <location>
        <begin position="210"/>
        <end position="220"/>
    </location>
</feature>
<feature type="compositionally biased region" description="Acidic residues" evidence="2">
    <location>
        <begin position="193"/>
        <end position="209"/>
    </location>
</feature>
<evidence type="ECO:0000259" key="3">
    <source>
        <dbReference type="PROSITE" id="PS51203"/>
    </source>
</evidence>
<evidence type="ECO:0000256" key="2">
    <source>
        <dbReference type="SAM" id="MobiDB-lite"/>
    </source>
</evidence>
<dbReference type="PANTHER" id="PTHR22932">
    <property type="entry name" value="TELOMERASE-BINDING PROTEIN P23 HSP90 CO-CHAPERONE"/>
    <property type="match status" value="1"/>
</dbReference>
<feature type="compositionally biased region" description="Gly residues" evidence="2">
    <location>
        <begin position="181"/>
        <end position="190"/>
    </location>
</feature>
<dbReference type="Gene3D" id="2.60.40.790">
    <property type="match status" value="1"/>
</dbReference>
<feature type="domain" description="CS" evidence="3">
    <location>
        <begin position="3"/>
        <end position="108"/>
    </location>
</feature>
<dbReference type="GO" id="GO:0051879">
    <property type="term" value="F:Hsp90 protein binding"/>
    <property type="evidence" value="ECO:0007669"/>
    <property type="project" value="InterPro"/>
</dbReference>
<protein>
    <submittedName>
        <fullName evidence="4">Related to SBA1-Hsp90 associated co-chaperone</fullName>
    </submittedName>
</protein>